<reference evidence="3 4" key="1">
    <citation type="submission" date="2019-02" db="EMBL/GenBank/DDBJ databases">
        <title>Deep-cultivation of Planctomycetes and their phenomic and genomic characterization uncovers novel biology.</title>
        <authorList>
            <person name="Wiegand S."/>
            <person name="Jogler M."/>
            <person name="Boedeker C."/>
            <person name="Pinto D."/>
            <person name="Vollmers J."/>
            <person name="Rivas-Marin E."/>
            <person name="Kohn T."/>
            <person name="Peeters S.H."/>
            <person name="Heuer A."/>
            <person name="Rast P."/>
            <person name="Oberbeckmann S."/>
            <person name="Bunk B."/>
            <person name="Jeske O."/>
            <person name="Meyerdierks A."/>
            <person name="Storesund J.E."/>
            <person name="Kallscheuer N."/>
            <person name="Luecker S."/>
            <person name="Lage O.M."/>
            <person name="Pohl T."/>
            <person name="Merkel B.J."/>
            <person name="Hornburger P."/>
            <person name="Mueller R.-W."/>
            <person name="Bruemmer F."/>
            <person name="Labrenz M."/>
            <person name="Spormann A.M."/>
            <person name="Op den Camp H."/>
            <person name="Overmann J."/>
            <person name="Amann R."/>
            <person name="Jetten M.S.M."/>
            <person name="Mascher T."/>
            <person name="Medema M.H."/>
            <person name="Devos D.P."/>
            <person name="Kaster A.-K."/>
            <person name="Ovreas L."/>
            <person name="Rohde M."/>
            <person name="Galperin M.Y."/>
            <person name="Jogler C."/>
        </authorList>
    </citation>
    <scope>NUCLEOTIDE SEQUENCE [LARGE SCALE GENOMIC DNA]</scope>
    <source>
        <strain evidence="3 4">ETA_A8</strain>
    </source>
</reference>
<dbReference type="RefSeq" id="WP_145090355.1">
    <property type="nucleotide sequence ID" value="NZ_CP036274.1"/>
</dbReference>
<dbReference type="EMBL" id="CP036274">
    <property type="protein sequence ID" value="QDU28303.1"/>
    <property type="molecule type" value="Genomic_DNA"/>
</dbReference>
<keyword evidence="4" id="KW-1185">Reference proteome</keyword>
<evidence type="ECO:0000313" key="4">
    <source>
        <dbReference type="Proteomes" id="UP000315017"/>
    </source>
</evidence>
<dbReference type="AlphaFoldDB" id="A0A517YDJ2"/>
<proteinExistence type="predicted"/>
<dbReference type="Proteomes" id="UP000315017">
    <property type="component" value="Chromosome"/>
</dbReference>
<evidence type="ECO:0000313" key="3">
    <source>
        <dbReference type="EMBL" id="QDU28303.1"/>
    </source>
</evidence>
<feature type="region of interest" description="Disordered" evidence="1">
    <location>
        <begin position="391"/>
        <end position="421"/>
    </location>
</feature>
<feature type="region of interest" description="Disordered" evidence="1">
    <location>
        <begin position="526"/>
        <end position="549"/>
    </location>
</feature>
<dbReference type="OrthoDB" id="295026at2"/>
<organism evidence="3 4">
    <name type="scientific">Anatilimnocola aggregata</name>
    <dbReference type="NCBI Taxonomy" id="2528021"/>
    <lineage>
        <taxon>Bacteria</taxon>
        <taxon>Pseudomonadati</taxon>
        <taxon>Planctomycetota</taxon>
        <taxon>Planctomycetia</taxon>
        <taxon>Pirellulales</taxon>
        <taxon>Pirellulaceae</taxon>
        <taxon>Anatilimnocola</taxon>
    </lineage>
</organism>
<evidence type="ECO:0008006" key="5">
    <source>
        <dbReference type="Google" id="ProtNLM"/>
    </source>
</evidence>
<evidence type="ECO:0000256" key="1">
    <source>
        <dbReference type="SAM" id="MobiDB-lite"/>
    </source>
</evidence>
<gene>
    <name evidence="3" type="ORF">ETAA8_34030</name>
</gene>
<accession>A0A517YDJ2</accession>
<feature type="signal peptide" evidence="2">
    <location>
        <begin position="1"/>
        <end position="30"/>
    </location>
</feature>
<protein>
    <recommendedName>
        <fullName evidence="5">FecR protein domain-containing protein</fullName>
    </recommendedName>
</protein>
<sequence precursor="true">MTVASPFSVKRYRAVALALLFSVHWLPASAADPIKAEAATVAVATEATFAPEIAEDPAFSRYLDLLMVGRAWDKLDAALLADCALQLAEGERVLHRTHHAITAEQLLALATKIAADKRDLATLERLAKACEAAKNTAALEKITFARKLAGQSRGAEPAASVSALDTNPKQLIIYQKALKGLRAADILGDAKYLDQLDADLKSKQGPLKDLTSQQRDNLQKLVGKSRAALPTADNQALVGTLSKLKASSRGFGCRFGSLFGGMSFFGDDDFEEEEYEEEFVTPHPVVRPVTPQPAPQPPLPQWLIGAWQLMDGRTGGATFVEFTPDGKFITIDTAQTAQGVQETGRSTASARYSTNGLQLGDKLFQVSSSTPGILMLTLNGTAVQIKRVDQPAAAPGGGGQPNAPGQPNPGPGGNNPRPGVIKLRPQVPGGPVVANQLPASMQGTWFEVTRNRLGDEILIRYDFNADGTYDLQQFAVSEDGEVDLNSPIAQLSKKVPAAQRTIAFANGQLTLGAGQRFAEGPMTATVTTDSNGEPALGLGNSGRVLTRSP</sequence>
<evidence type="ECO:0000256" key="2">
    <source>
        <dbReference type="SAM" id="SignalP"/>
    </source>
</evidence>
<name>A0A517YDJ2_9BACT</name>
<feature type="chain" id="PRO_5022153104" description="FecR protein domain-containing protein" evidence="2">
    <location>
        <begin position="31"/>
        <end position="549"/>
    </location>
</feature>
<dbReference type="KEGG" id="aagg:ETAA8_34030"/>
<keyword evidence="2" id="KW-0732">Signal</keyword>